<reference evidence="5 6" key="1">
    <citation type="journal article" date="2012" name="Int. J. Syst. Evol. Microbiol.">
        <title>Vibrio caribbeanicus sp. nov., isolated from the marine sponge Scleritoderma cyanea.</title>
        <authorList>
            <person name="Hoffmann M."/>
            <person name="Monday S.R."/>
            <person name="Allard M.W."/>
            <person name="Strain E.A."/>
            <person name="Whittaker P."/>
            <person name="Naum M."/>
            <person name="McCarthy P.J."/>
            <person name="Lopez J.V."/>
            <person name="Fischer M."/>
            <person name="Brown E.W."/>
        </authorList>
    </citation>
    <scope>NUCLEOTIDE SEQUENCE [LARGE SCALE GENOMIC DNA]</scope>
    <source>
        <strain evidence="5 6">LMG 19158</strain>
    </source>
</reference>
<dbReference type="SMART" id="SM00342">
    <property type="entry name" value="HTH_ARAC"/>
    <property type="match status" value="1"/>
</dbReference>
<dbReference type="PROSITE" id="PS01124">
    <property type="entry name" value="HTH_ARAC_FAMILY_2"/>
    <property type="match status" value="1"/>
</dbReference>
<name>F9RQR9_9VIBR</name>
<evidence type="ECO:0000256" key="3">
    <source>
        <dbReference type="ARBA" id="ARBA00023163"/>
    </source>
</evidence>
<dbReference type="InterPro" id="IPR018060">
    <property type="entry name" value="HTH_AraC"/>
</dbReference>
<dbReference type="GO" id="GO:0043565">
    <property type="term" value="F:sequence-specific DNA binding"/>
    <property type="evidence" value="ECO:0007669"/>
    <property type="project" value="InterPro"/>
</dbReference>
<evidence type="ECO:0000259" key="4">
    <source>
        <dbReference type="PROSITE" id="PS01124"/>
    </source>
</evidence>
<dbReference type="Gene3D" id="1.10.10.60">
    <property type="entry name" value="Homeodomain-like"/>
    <property type="match status" value="1"/>
</dbReference>
<sequence>MIIKTKSLLLFNANNFQTKVVFQREHVVSFDCQGIISFKGYVAHISPGEAIVLPKNTSIHIFLYSNDCAKITVYRYYDGSSKTWYTSGLLAEYVNTHNELIRYDLKYSSFINRAIDKYFKLEVVRTCGIKGHKAGVVSKIRQLVVKDLRKDWSVKDICAQVYLSESSLYRTLKSEQTCFTALIQDIRLAYAKELLVTSRLSIGEVSYNSGFNSSSYFGNKFRAKYGMSPTCYRNLIGA</sequence>
<evidence type="ECO:0000256" key="1">
    <source>
        <dbReference type="ARBA" id="ARBA00023015"/>
    </source>
</evidence>
<evidence type="ECO:0000313" key="6">
    <source>
        <dbReference type="Proteomes" id="UP000004349"/>
    </source>
</evidence>
<keyword evidence="1" id="KW-0805">Transcription regulation</keyword>
<dbReference type="PRINTS" id="PR00032">
    <property type="entry name" value="HTHARAC"/>
</dbReference>
<dbReference type="AlphaFoldDB" id="F9RQR9"/>
<keyword evidence="2 5" id="KW-0238">DNA-binding</keyword>
<dbReference type="InterPro" id="IPR020449">
    <property type="entry name" value="Tscrpt_reg_AraC-type_HTH"/>
</dbReference>
<evidence type="ECO:0000256" key="2">
    <source>
        <dbReference type="ARBA" id="ARBA00023125"/>
    </source>
</evidence>
<gene>
    <name evidence="5" type="ORF">VIS19158_10052</name>
</gene>
<dbReference type="PANTHER" id="PTHR43280:SF2">
    <property type="entry name" value="HTH-TYPE TRANSCRIPTIONAL REGULATOR EXSA"/>
    <property type="match status" value="1"/>
</dbReference>
<comment type="caution">
    <text evidence="5">The sequence shown here is derived from an EMBL/GenBank/DDBJ whole genome shotgun (WGS) entry which is preliminary data.</text>
</comment>
<keyword evidence="3" id="KW-0804">Transcription</keyword>
<dbReference type="EMBL" id="AFWE01000171">
    <property type="protein sequence ID" value="EGU33885.1"/>
    <property type="molecule type" value="Genomic_DNA"/>
</dbReference>
<dbReference type="Proteomes" id="UP000004349">
    <property type="component" value="Unassembled WGS sequence"/>
</dbReference>
<accession>F9RQR9</accession>
<organism evidence="5 6">
    <name type="scientific">Vibrio scophthalmi LMG 19158</name>
    <dbReference type="NCBI Taxonomy" id="870967"/>
    <lineage>
        <taxon>Bacteria</taxon>
        <taxon>Pseudomonadati</taxon>
        <taxon>Pseudomonadota</taxon>
        <taxon>Gammaproteobacteria</taxon>
        <taxon>Vibrionales</taxon>
        <taxon>Vibrionaceae</taxon>
        <taxon>Vibrio</taxon>
    </lineage>
</organism>
<feature type="domain" description="HTH araC/xylS-type" evidence="4">
    <location>
        <begin position="138"/>
        <end position="235"/>
    </location>
</feature>
<dbReference type="PROSITE" id="PS00041">
    <property type="entry name" value="HTH_ARAC_FAMILY_1"/>
    <property type="match status" value="1"/>
</dbReference>
<dbReference type="PANTHER" id="PTHR43280">
    <property type="entry name" value="ARAC-FAMILY TRANSCRIPTIONAL REGULATOR"/>
    <property type="match status" value="1"/>
</dbReference>
<dbReference type="eggNOG" id="COG2207">
    <property type="taxonomic scope" value="Bacteria"/>
</dbReference>
<proteinExistence type="predicted"/>
<dbReference type="InterPro" id="IPR009057">
    <property type="entry name" value="Homeodomain-like_sf"/>
</dbReference>
<protein>
    <submittedName>
        <fullName evidence="5">AraC-type DNA-binding domain-containing protein</fullName>
    </submittedName>
</protein>
<dbReference type="InterPro" id="IPR018062">
    <property type="entry name" value="HTH_AraC-typ_CS"/>
</dbReference>
<dbReference type="RefSeq" id="WP_005596832.1">
    <property type="nucleotide sequence ID" value="NZ_AFWE01000171.1"/>
</dbReference>
<evidence type="ECO:0000313" key="5">
    <source>
        <dbReference type="EMBL" id="EGU33885.1"/>
    </source>
</evidence>
<dbReference type="GO" id="GO:0003700">
    <property type="term" value="F:DNA-binding transcription factor activity"/>
    <property type="evidence" value="ECO:0007669"/>
    <property type="project" value="InterPro"/>
</dbReference>
<dbReference type="SUPFAM" id="SSF46689">
    <property type="entry name" value="Homeodomain-like"/>
    <property type="match status" value="1"/>
</dbReference>
<dbReference type="Pfam" id="PF12833">
    <property type="entry name" value="HTH_18"/>
    <property type="match status" value="1"/>
</dbReference>